<accession>A0ABS7TXT6</accession>
<reference evidence="1" key="1">
    <citation type="submission" date="2021-08" db="EMBL/GenBank/DDBJ databases">
        <authorList>
            <person name="Stevens D.C."/>
        </authorList>
    </citation>
    <scope>NUCLEOTIDE SEQUENCE</scope>
    <source>
        <strain evidence="1">DSM 53165</strain>
    </source>
</reference>
<evidence type="ECO:0000313" key="1">
    <source>
        <dbReference type="EMBL" id="MBZ5713004.1"/>
    </source>
</evidence>
<organism evidence="1 2">
    <name type="scientific">Nannocystis pusilla</name>
    <dbReference type="NCBI Taxonomy" id="889268"/>
    <lineage>
        <taxon>Bacteria</taxon>
        <taxon>Pseudomonadati</taxon>
        <taxon>Myxococcota</taxon>
        <taxon>Polyangia</taxon>
        <taxon>Nannocystales</taxon>
        <taxon>Nannocystaceae</taxon>
        <taxon>Nannocystis</taxon>
    </lineage>
</organism>
<gene>
    <name evidence="1" type="ORF">K7C98_27520</name>
</gene>
<keyword evidence="2" id="KW-1185">Reference proteome</keyword>
<sequence length="336" mass="36435">MTCADLEEDPPPGYVSTCSHSVTEDFGADVEQSDGHLIDACCLPASPVDAVDPFCRIDAAEEICLRLFYTIEERRKKLPVTAPGLEAELADLKHQLDNLSKYLADGDTQTECTLAVGMGLKSEGDFQDSAPVVQWIPVHPDELDPDLGWPWFRGLQLGIKQFELDGFDESDEACDALANQTVDSGTITAGQLSISSYFGSAAPSVTGGHFSFRSVDCPFDNCEFAFDEFVVEIEDFFIDPLTFSDVSVTMSASTQGLINAPSIQFGEGTMRFSAQFRLTNGTEPVFDGELVSVDLTNAGVATARLMEGPLFGIQHIAAENWPFSMSLSTELTSCDE</sequence>
<dbReference type="EMBL" id="JAIRAU010000037">
    <property type="protein sequence ID" value="MBZ5713004.1"/>
    <property type="molecule type" value="Genomic_DNA"/>
</dbReference>
<protein>
    <submittedName>
        <fullName evidence="1">Uncharacterized protein</fullName>
    </submittedName>
</protein>
<dbReference type="Proteomes" id="UP001139031">
    <property type="component" value="Unassembled WGS sequence"/>
</dbReference>
<proteinExistence type="predicted"/>
<evidence type="ECO:0000313" key="2">
    <source>
        <dbReference type="Proteomes" id="UP001139031"/>
    </source>
</evidence>
<comment type="caution">
    <text evidence="1">The sequence shown here is derived from an EMBL/GenBank/DDBJ whole genome shotgun (WGS) entry which is preliminary data.</text>
</comment>
<name>A0ABS7TXT6_9BACT</name>
<dbReference type="RefSeq" id="WP_224194753.1">
    <property type="nucleotide sequence ID" value="NZ_JAIRAU010000037.1"/>
</dbReference>